<evidence type="ECO:0000313" key="2">
    <source>
        <dbReference type="EMBL" id="KAJ5159464.1"/>
    </source>
</evidence>
<keyword evidence="3" id="KW-1185">Reference proteome</keyword>
<protein>
    <submittedName>
        <fullName evidence="2">Uncharacterized protein</fullName>
    </submittedName>
</protein>
<reference evidence="2" key="1">
    <citation type="submission" date="2022-11" db="EMBL/GenBank/DDBJ databases">
        <authorList>
            <person name="Petersen C."/>
        </authorList>
    </citation>
    <scope>NUCLEOTIDE SEQUENCE</scope>
    <source>
        <strain evidence="2">IBT 26290</strain>
    </source>
</reference>
<feature type="compositionally biased region" description="Basic and acidic residues" evidence="1">
    <location>
        <begin position="23"/>
        <end position="37"/>
    </location>
</feature>
<dbReference type="EMBL" id="JAPQKN010000004">
    <property type="protein sequence ID" value="KAJ5159464.1"/>
    <property type="molecule type" value="Genomic_DNA"/>
</dbReference>
<accession>A0A9W9HUL6</accession>
<evidence type="ECO:0000256" key="1">
    <source>
        <dbReference type="SAM" id="MobiDB-lite"/>
    </source>
</evidence>
<reference evidence="2" key="2">
    <citation type="journal article" date="2023" name="IMA Fungus">
        <title>Comparative genomic study of the Penicillium genus elucidates a diverse pangenome and 15 lateral gene transfer events.</title>
        <authorList>
            <person name="Petersen C."/>
            <person name="Sorensen T."/>
            <person name="Nielsen M.R."/>
            <person name="Sondergaard T.E."/>
            <person name="Sorensen J.L."/>
            <person name="Fitzpatrick D.A."/>
            <person name="Frisvad J.C."/>
            <person name="Nielsen K.L."/>
        </authorList>
    </citation>
    <scope>NUCLEOTIDE SEQUENCE</scope>
    <source>
        <strain evidence="2">IBT 26290</strain>
    </source>
</reference>
<feature type="region of interest" description="Disordered" evidence="1">
    <location>
        <begin position="18"/>
        <end position="52"/>
    </location>
</feature>
<comment type="caution">
    <text evidence="2">The sequence shown here is derived from an EMBL/GenBank/DDBJ whole genome shotgun (WGS) entry which is preliminary data.</text>
</comment>
<name>A0A9W9HUL6_9EURO</name>
<dbReference type="Proteomes" id="UP001149163">
    <property type="component" value="Unassembled WGS sequence"/>
</dbReference>
<sequence>MEEESKLLLTKYDSIQKTWTNDQHGREEHFTSPDLRHAGRTRGRQDNPLGPTRLANTLAVSIRAVQHIY</sequence>
<dbReference type="RefSeq" id="XP_056541022.1">
    <property type="nucleotide sequence ID" value="XM_056688593.1"/>
</dbReference>
<proteinExistence type="predicted"/>
<dbReference type="GeneID" id="81427769"/>
<evidence type="ECO:0000313" key="3">
    <source>
        <dbReference type="Proteomes" id="UP001149163"/>
    </source>
</evidence>
<gene>
    <name evidence="2" type="ORF">N7482_006468</name>
</gene>
<dbReference type="AlphaFoldDB" id="A0A9W9HUL6"/>
<organism evidence="2 3">
    <name type="scientific">Penicillium canariense</name>
    <dbReference type="NCBI Taxonomy" id="189055"/>
    <lineage>
        <taxon>Eukaryota</taxon>
        <taxon>Fungi</taxon>
        <taxon>Dikarya</taxon>
        <taxon>Ascomycota</taxon>
        <taxon>Pezizomycotina</taxon>
        <taxon>Eurotiomycetes</taxon>
        <taxon>Eurotiomycetidae</taxon>
        <taxon>Eurotiales</taxon>
        <taxon>Aspergillaceae</taxon>
        <taxon>Penicillium</taxon>
    </lineage>
</organism>